<dbReference type="AlphaFoldDB" id="A0A401H100"/>
<dbReference type="SUPFAM" id="SSF53474">
    <property type="entry name" value="alpha/beta-Hydrolases"/>
    <property type="match status" value="1"/>
</dbReference>
<dbReference type="InterPro" id="IPR000639">
    <property type="entry name" value="Epox_hydrolase-like"/>
</dbReference>
<dbReference type="PRINTS" id="PR00412">
    <property type="entry name" value="EPOXHYDRLASE"/>
</dbReference>
<evidence type="ECO:0000313" key="5">
    <source>
        <dbReference type="Proteomes" id="UP000287166"/>
    </source>
</evidence>
<dbReference type="OrthoDB" id="408373at2759"/>
<dbReference type="PANTHER" id="PTHR43329">
    <property type="entry name" value="EPOXIDE HYDROLASE"/>
    <property type="match status" value="1"/>
</dbReference>
<dbReference type="RefSeq" id="XP_027619019.1">
    <property type="nucleotide sequence ID" value="XM_027763218.1"/>
</dbReference>
<evidence type="ECO:0000256" key="1">
    <source>
        <dbReference type="ARBA" id="ARBA00022801"/>
    </source>
</evidence>
<reference evidence="4 5" key="1">
    <citation type="journal article" date="2018" name="Sci. Rep.">
        <title>Genome sequence of the cauliflower mushroom Sparassis crispa (Hanabiratake) and its association with beneficial usage.</title>
        <authorList>
            <person name="Kiyama R."/>
            <person name="Furutani Y."/>
            <person name="Kawaguchi K."/>
            <person name="Nakanishi T."/>
        </authorList>
    </citation>
    <scope>NUCLEOTIDE SEQUENCE [LARGE SCALE GENOMIC DNA]</scope>
</reference>
<dbReference type="GeneID" id="38785023"/>
<evidence type="ECO:0000256" key="2">
    <source>
        <dbReference type="ARBA" id="ARBA00038334"/>
    </source>
</evidence>
<comment type="similarity">
    <text evidence="2">Belongs to the AB hydrolase superfamily. Epoxide hydrolase family.</text>
</comment>
<sequence length="360" mass="40676">MPDERRVRVIAIVLSISNGGATHPHHPRMDPSAYRSLTTKRGLKYNYFVVHGTDSAKPALLFIHGFPSTSYDWRHQVPFFRAHGFTVIVPDMLGYGGTDKPTEVEKYKFSGMAADMIDILDAENVAPGRAVAIGHDWGSGLTCRIANYYPERFLGFAFLSVGYSPPSTSGTFTHFLDHLKGLFGYELFGYWLFFSEEGADKIIEEHWDSFINIVYPSDPAYWRTDLAPVGALKAWVLADRALPPVSYLTEADKKHMKESIRDLGIAGPLNWYKVMTSGLSAEDNKQIPQERYTVQQPTFFGAAMRDYVCVPELFAKALCPNLTWRGFDADHWVQLAQPDELNRELLAWIDGIREVQPARM</sequence>
<dbReference type="InParanoid" id="A0A401H100"/>
<organism evidence="4 5">
    <name type="scientific">Sparassis crispa</name>
    <dbReference type="NCBI Taxonomy" id="139825"/>
    <lineage>
        <taxon>Eukaryota</taxon>
        <taxon>Fungi</taxon>
        <taxon>Dikarya</taxon>
        <taxon>Basidiomycota</taxon>
        <taxon>Agaricomycotina</taxon>
        <taxon>Agaricomycetes</taxon>
        <taxon>Polyporales</taxon>
        <taxon>Sparassidaceae</taxon>
        <taxon>Sparassis</taxon>
    </lineage>
</organism>
<evidence type="ECO:0000259" key="3">
    <source>
        <dbReference type="Pfam" id="PF00561"/>
    </source>
</evidence>
<accession>A0A401H100</accession>
<dbReference type="PRINTS" id="PR00111">
    <property type="entry name" value="ABHYDROLASE"/>
</dbReference>
<comment type="caution">
    <text evidence="4">The sequence shown here is derived from an EMBL/GenBank/DDBJ whole genome shotgun (WGS) entry which is preliminary data.</text>
</comment>
<evidence type="ECO:0000313" key="4">
    <source>
        <dbReference type="EMBL" id="GBE88106.1"/>
    </source>
</evidence>
<dbReference type="Proteomes" id="UP000287166">
    <property type="component" value="Unassembled WGS sequence"/>
</dbReference>
<dbReference type="Gene3D" id="3.40.50.1820">
    <property type="entry name" value="alpha/beta hydrolase"/>
    <property type="match status" value="1"/>
</dbReference>
<dbReference type="InterPro" id="IPR000073">
    <property type="entry name" value="AB_hydrolase_1"/>
</dbReference>
<dbReference type="InterPro" id="IPR029058">
    <property type="entry name" value="AB_hydrolase_fold"/>
</dbReference>
<dbReference type="GO" id="GO:0016787">
    <property type="term" value="F:hydrolase activity"/>
    <property type="evidence" value="ECO:0007669"/>
    <property type="project" value="UniProtKB-KW"/>
</dbReference>
<dbReference type="STRING" id="139825.A0A401H100"/>
<gene>
    <name evidence="4" type="ORF">SCP_1203350</name>
</gene>
<keyword evidence="1 4" id="KW-0378">Hydrolase</keyword>
<feature type="domain" description="AB hydrolase-1" evidence="3">
    <location>
        <begin position="58"/>
        <end position="166"/>
    </location>
</feature>
<keyword evidence="5" id="KW-1185">Reference proteome</keyword>
<dbReference type="Pfam" id="PF00561">
    <property type="entry name" value="Abhydrolase_1"/>
    <property type="match status" value="1"/>
</dbReference>
<protein>
    <submittedName>
        <fullName evidence="4">Alpha/beta-hydrolase</fullName>
    </submittedName>
</protein>
<proteinExistence type="inferred from homology"/>
<dbReference type="EMBL" id="BFAD01000012">
    <property type="protein sequence ID" value="GBE88106.1"/>
    <property type="molecule type" value="Genomic_DNA"/>
</dbReference>
<name>A0A401H100_9APHY</name>